<dbReference type="Proteomes" id="UP001500620">
    <property type="component" value="Unassembled WGS sequence"/>
</dbReference>
<name>A0ABP8DMH3_9ACTN</name>
<reference evidence="3" key="1">
    <citation type="journal article" date="2019" name="Int. J. Syst. Evol. Microbiol.">
        <title>The Global Catalogue of Microorganisms (GCM) 10K type strain sequencing project: providing services to taxonomists for standard genome sequencing and annotation.</title>
        <authorList>
            <consortium name="The Broad Institute Genomics Platform"/>
            <consortium name="The Broad Institute Genome Sequencing Center for Infectious Disease"/>
            <person name="Wu L."/>
            <person name="Ma J."/>
        </authorList>
    </citation>
    <scope>NUCLEOTIDE SEQUENCE [LARGE SCALE GENOMIC DNA]</scope>
    <source>
        <strain evidence="3">JCM 17441</strain>
    </source>
</reference>
<evidence type="ECO:0000259" key="1">
    <source>
        <dbReference type="PROSITE" id="PS50943"/>
    </source>
</evidence>
<dbReference type="EMBL" id="BAABAT010000037">
    <property type="protein sequence ID" value="GAA4259710.1"/>
    <property type="molecule type" value="Genomic_DNA"/>
</dbReference>
<dbReference type="SUPFAM" id="SSF47413">
    <property type="entry name" value="lambda repressor-like DNA-binding domains"/>
    <property type="match status" value="1"/>
</dbReference>
<dbReference type="Gene3D" id="1.10.260.40">
    <property type="entry name" value="lambda repressor-like DNA-binding domains"/>
    <property type="match status" value="1"/>
</dbReference>
<dbReference type="SMART" id="SM00530">
    <property type="entry name" value="HTH_XRE"/>
    <property type="match status" value="1"/>
</dbReference>
<proteinExistence type="predicted"/>
<dbReference type="InterPro" id="IPR010982">
    <property type="entry name" value="Lambda_DNA-bd_dom_sf"/>
</dbReference>
<gene>
    <name evidence="2" type="ORF">GCM10022255_085370</name>
</gene>
<feature type="domain" description="HTH cro/C1-type" evidence="1">
    <location>
        <begin position="22"/>
        <end position="58"/>
    </location>
</feature>
<dbReference type="RefSeq" id="WP_345136613.1">
    <property type="nucleotide sequence ID" value="NZ_BAABAT010000037.1"/>
</dbReference>
<dbReference type="CDD" id="cd00093">
    <property type="entry name" value="HTH_XRE"/>
    <property type="match status" value="1"/>
</dbReference>
<dbReference type="PROSITE" id="PS50943">
    <property type="entry name" value="HTH_CROC1"/>
    <property type="match status" value="1"/>
</dbReference>
<organism evidence="2 3">
    <name type="scientific">Dactylosporangium darangshiense</name>
    <dbReference type="NCBI Taxonomy" id="579108"/>
    <lineage>
        <taxon>Bacteria</taxon>
        <taxon>Bacillati</taxon>
        <taxon>Actinomycetota</taxon>
        <taxon>Actinomycetes</taxon>
        <taxon>Micromonosporales</taxon>
        <taxon>Micromonosporaceae</taxon>
        <taxon>Dactylosporangium</taxon>
    </lineage>
</organism>
<evidence type="ECO:0000313" key="3">
    <source>
        <dbReference type="Proteomes" id="UP001500620"/>
    </source>
</evidence>
<dbReference type="InterPro" id="IPR001387">
    <property type="entry name" value="Cro/C1-type_HTH"/>
</dbReference>
<keyword evidence="3" id="KW-1185">Reference proteome</keyword>
<evidence type="ECO:0000313" key="2">
    <source>
        <dbReference type="EMBL" id="GAA4259710.1"/>
    </source>
</evidence>
<accession>A0ABP8DMH3</accession>
<sequence length="400" mass="42396">MGQRPRQLTPHLSGLDRFGSELRSWRVQRGLSQDALGRVVHVSGDLIGKIEKAVRRPTRMLVESCDTALQAQGALLAALASVDESVAPAQVDVGEPTDPLAVSASLSDAVLSWRQMLAMLTADADKLGLARAEPIVRGQLQVMARLRTAGLSRPAPDLMVVESLWAEFLSWIHDNTRPLGGGARWLELAEWLAGGAGALQVAGYLLMRRSQQAIEGGDPASAITLARRAQAQSALPPGTHALSVIREAQGLAHAGDESGSRGKIQQAYRLVGKSAVFTDDLNLTGHCTLGYVAAHEAYCRLVLGDPAGAAAQYEHALAALPIGSALDEGLWRGYLAQAYAATDRLDQAASQASDALAVARATESTRTMRPLNDVAVALRRSKSDATAEFLATYRAAVHAP</sequence>
<comment type="caution">
    <text evidence="2">The sequence shown here is derived from an EMBL/GenBank/DDBJ whole genome shotgun (WGS) entry which is preliminary data.</text>
</comment>
<protein>
    <recommendedName>
        <fullName evidence="1">HTH cro/C1-type domain-containing protein</fullName>
    </recommendedName>
</protein>
<dbReference type="Pfam" id="PF13560">
    <property type="entry name" value="HTH_31"/>
    <property type="match status" value="1"/>
</dbReference>